<comment type="subcellular location">
    <subcellularLocation>
        <location evidence="1">Membrane</location>
        <topology evidence="1">Multi-pass membrane protein</topology>
    </subcellularLocation>
</comment>
<organism evidence="8 9">
    <name type="scientific">Tetrahymena thermophila (strain SB210)</name>
    <dbReference type="NCBI Taxonomy" id="312017"/>
    <lineage>
        <taxon>Eukaryota</taxon>
        <taxon>Sar</taxon>
        <taxon>Alveolata</taxon>
        <taxon>Ciliophora</taxon>
        <taxon>Intramacronucleata</taxon>
        <taxon>Oligohymenophorea</taxon>
        <taxon>Hymenostomatida</taxon>
        <taxon>Tetrahymenina</taxon>
        <taxon>Tetrahymenidae</taxon>
        <taxon>Tetrahymena</taxon>
    </lineage>
</organism>
<dbReference type="OrthoDB" id="409586at2759"/>
<dbReference type="InParanoid" id="I7LXL4"/>
<dbReference type="OMA" id="WGIYEEL"/>
<protein>
    <submittedName>
        <fullName evidence="8">Carrier protein</fullName>
    </submittedName>
</protein>
<dbReference type="KEGG" id="tet:TTHERM_00469190"/>
<feature type="repeat" description="Solcar" evidence="6">
    <location>
        <begin position="128"/>
        <end position="213"/>
    </location>
</feature>
<evidence type="ECO:0000313" key="9">
    <source>
        <dbReference type="Proteomes" id="UP000009168"/>
    </source>
</evidence>
<dbReference type="AlphaFoldDB" id="I7LXL4"/>
<dbReference type="RefSeq" id="XP_001025115.1">
    <property type="nucleotide sequence ID" value="XM_001025115.3"/>
</dbReference>
<evidence type="ECO:0000256" key="5">
    <source>
        <dbReference type="ARBA" id="ARBA00023136"/>
    </source>
</evidence>
<comment type="similarity">
    <text evidence="7">Belongs to the mitochondrial carrier (TC 2.A.29) family.</text>
</comment>
<dbReference type="HOGENOM" id="CLU_853801_0_0_1"/>
<reference evidence="9" key="1">
    <citation type="journal article" date="2006" name="PLoS Biol.">
        <title>Macronuclear genome sequence of the ciliate Tetrahymena thermophila, a model eukaryote.</title>
        <authorList>
            <person name="Eisen J.A."/>
            <person name="Coyne R.S."/>
            <person name="Wu M."/>
            <person name="Wu D."/>
            <person name="Thiagarajan M."/>
            <person name="Wortman J.R."/>
            <person name="Badger J.H."/>
            <person name="Ren Q."/>
            <person name="Amedeo P."/>
            <person name="Jones K.M."/>
            <person name="Tallon L.J."/>
            <person name="Delcher A.L."/>
            <person name="Salzberg S.L."/>
            <person name="Silva J.C."/>
            <person name="Haas B.J."/>
            <person name="Majoros W.H."/>
            <person name="Farzad M."/>
            <person name="Carlton J.M."/>
            <person name="Smith R.K. Jr."/>
            <person name="Garg J."/>
            <person name="Pearlman R.E."/>
            <person name="Karrer K.M."/>
            <person name="Sun L."/>
            <person name="Manning G."/>
            <person name="Elde N.C."/>
            <person name="Turkewitz A.P."/>
            <person name="Asai D.J."/>
            <person name="Wilkes D.E."/>
            <person name="Wang Y."/>
            <person name="Cai H."/>
            <person name="Collins K."/>
            <person name="Stewart B.A."/>
            <person name="Lee S.R."/>
            <person name="Wilamowska K."/>
            <person name="Weinberg Z."/>
            <person name="Ruzzo W.L."/>
            <person name="Wloga D."/>
            <person name="Gaertig J."/>
            <person name="Frankel J."/>
            <person name="Tsao C.-C."/>
            <person name="Gorovsky M.A."/>
            <person name="Keeling P.J."/>
            <person name="Waller R.F."/>
            <person name="Patron N.J."/>
            <person name="Cherry J.M."/>
            <person name="Stover N.A."/>
            <person name="Krieger C.J."/>
            <person name="del Toro C."/>
            <person name="Ryder H.F."/>
            <person name="Williamson S.C."/>
            <person name="Barbeau R.A."/>
            <person name="Hamilton E.P."/>
            <person name="Orias E."/>
        </authorList>
    </citation>
    <scope>NUCLEOTIDE SEQUENCE [LARGE SCALE GENOMIC DNA]</scope>
    <source>
        <strain evidence="9">SB210</strain>
    </source>
</reference>
<evidence type="ECO:0000256" key="3">
    <source>
        <dbReference type="ARBA" id="ARBA00022692"/>
    </source>
</evidence>
<dbReference type="PRINTS" id="PR00926">
    <property type="entry name" value="MITOCARRIER"/>
</dbReference>
<sequence>MIQNQKKINIDPAEAATTLVETPHTTQETNHALHGGIAGLIVSTILHPLEVIKIGIIINPMHSEAIQKANFAESFITVGKYIYNTEGLKGYFRGLTPELVRSCAGTSMYFSILHQLEKIFHQNGSKKDDQFSQFTASACARMASAYLTNPLGVVASRSQVIGFNVYKNMFDGIRKIIKYEGVSSFMKGSLASALKEGPFAGTYYVIYKLLKSSFTHVESNSHYLISSLFSGMTAGLIATTVSHPFEIIRARLQIISKFDKNPDQTYNGIFDAFKKIYEHEGVNGYFRGLAPRLVRKPLANAMTFTLFELFHMNSSKRW</sequence>
<evidence type="ECO:0000256" key="4">
    <source>
        <dbReference type="ARBA" id="ARBA00022737"/>
    </source>
</evidence>
<keyword evidence="9" id="KW-1185">Reference proteome</keyword>
<name>I7LXL4_TETTS</name>
<dbReference type="Gene3D" id="1.50.40.10">
    <property type="entry name" value="Mitochondrial carrier domain"/>
    <property type="match status" value="1"/>
</dbReference>
<dbReference type="PANTHER" id="PTHR46181:SF3">
    <property type="entry name" value="MITOCHONDRIAL GLYCINE TRANSPORTER"/>
    <property type="match status" value="1"/>
</dbReference>
<dbReference type="Proteomes" id="UP000009168">
    <property type="component" value="Unassembled WGS sequence"/>
</dbReference>
<dbReference type="Pfam" id="PF00153">
    <property type="entry name" value="Mito_carr"/>
    <property type="match status" value="3"/>
</dbReference>
<proteinExistence type="inferred from homology"/>
<keyword evidence="4" id="KW-0677">Repeat</keyword>
<dbReference type="InterPro" id="IPR002067">
    <property type="entry name" value="MCP"/>
</dbReference>
<keyword evidence="3 6" id="KW-0812">Transmembrane</keyword>
<dbReference type="GO" id="GO:0005739">
    <property type="term" value="C:mitochondrion"/>
    <property type="evidence" value="ECO:0007669"/>
    <property type="project" value="TreeGrafter"/>
</dbReference>
<dbReference type="InterPro" id="IPR023395">
    <property type="entry name" value="MCP_dom_sf"/>
</dbReference>
<dbReference type="STRING" id="312017.I7LXL4"/>
<dbReference type="GO" id="GO:1904983">
    <property type="term" value="P:glycine import into mitochondrion"/>
    <property type="evidence" value="ECO:0007669"/>
    <property type="project" value="TreeGrafter"/>
</dbReference>
<dbReference type="PANTHER" id="PTHR46181">
    <property type="entry name" value="MITOCHONDRIAL GLYCINE TRANSPORTER"/>
    <property type="match status" value="1"/>
</dbReference>
<evidence type="ECO:0000313" key="8">
    <source>
        <dbReference type="EMBL" id="EAS04870.1"/>
    </source>
</evidence>
<dbReference type="GO" id="GO:0015187">
    <property type="term" value="F:glycine transmembrane transporter activity"/>
    <property type="evidence" value="ECO:0007669"/>
    <property type="project" value="TreeGrafter"/>
</dbReference>
<evidence type="ECO:0000256" key="7">
    <source>
        <dbReference type="RuleBase" id="RU000488"/>
    </source>
</evidence>
<dbReference type="PROSITE" id="PS50920">
    <property type="entry name" value="SOLCAR"/>
    <property type="match status" value="3"/>
</dbReference>
<dbReference type="GO" id="GO:0016020">
    <property type="term" value="C:membrane"/>
    <property type="evidence" value="ECO:0007669"/>
    <property type="project" value="UniProtKB-SubCell"/>
</dbReference>
<dbReference type="InterPro" id="IPR018108">
    <property type="entry name" value="MCP_transmembrane"/>
</dbReference>
<keyword evidence="2 7" id="KW-0813">Transport</keyword>
<evidence type="ECO:0000256" key="2">
    <source>
        <dbReference type="ARBA" id="ARBA00022448"/>
    </source>
</evidence>
<dbReference type="eggNOG" id="KOG0752">
    <property type="taxonomic scope" value="Eukaryota"/>
</dbReference>
<evidence type="ECO:0000256" key="1">
    <source>
        <dbReference type="ARBA" id="ARBA00004141"/>
    </source>
</evidence>
<accession>I7LXL4</accession>
<dbReference type="SUPFAM" id="SSF103506">
    <property type="entry name" value="Mitochondrial carrier"/>
    <property type="match status" value="1"/>
</dbReference>
<dbReference type="EMBL" id="GG662441">
    <property type="protein sequence ID" value="EAS04870.1"/>
    <property type="molecule type" value="Genomic_DNA"/>
</dbReference>
<evidence type="ECO:0000256" key="6">
    <source>
        <dbReference type="PROSITE-ProRule" id="PRU00282"/>
    </source>
</evidence>
<dbReference type="GeneID" id="7824883"/>
<keyword evidence="5 6" id="KW-0472">Membrane</keyword>
<gene>
    <name evidence="8" type="ORF">TTHERM_00469190</name>
</gene>
<feature type="repeat" description="Solcar" evidence="6">
    <location>
        <begin position="26"/>
        <end position="119"/>
    </location>
</feature>
<feature type="repeat" description="Solcar" evidence="6">
    <location>
        <begin position="222"/>
        <end position="313"/>
    </location>
</feature>